<dbReference type="PROSITE" id="PS50181">
    <property type="entry name" value="FBOX"/>
    <property type="match status" value="1"/>
</dbReference>
<evidence type="ECO:0000259" key="1">
    <source>
        <dbReference type="PROSITE" id="PS50181"/>
    </source>
</evidence>
<feature type="domain" description="F-box" evidence="1">
    <location>
        <begin position="5"/>
        <end position="55"/>
    </location>
</feature>
<keyword evidence="3" id="KW-1185">Reference proteome</keyword>
<dbReference type="SUPFAM" id="SSF81383">
    <property type="entry name" value="F-box domain"/>
    <property type="match status" value="1"/>
</dbReference>
<organism evidence="2 3">
    <name type="scientific">Stylosanthes scabra</name>
    <dbReference type="NCBI Taxonomy" id="79078"/>
    <lineage>
        <taxon>Eukaryota</taxon>
        <taxon>Viridiplantae</taxon>
        <taxon>Streptophyta</taxon>
        <taxon>Embryophyta</taxon>
        <taxon>Tracheophyta</taxon>
        <taxon>Spermatophyta</taxon>
        <taxon>Magnoliopsida</taxon>
        <taxon>eudicotyledons</taxon>
        <taxon>Gunneridae</taxon>
        <taxon>Pentapetalae</taxon>
        <taxon>rosids</taxon>
        <taxon>fabids</taxon>
        <taxon>Fabales</taxon>
        <taxon>Fabaceae</taxon>
        <taxon>Papilionoideae</taxon>
        <taxon>50 kb inversion clade</taxon>
        <taxon>dalbergioids sensu lato</taxon>
        <taxon>Dalbergieae</taxon>
        <taxon>Pterocarpus clade</taxon>
        <taxon>Stylosanthes</taxon>
    </lineage>
</organism>
<proteinExistence type="predicted"/>
<dbReference type="Pfam" id="PF07734">
    <property type="entry name" value="FBA_1"/>
    <property type="match status" value="1"/>
</dbReference>
<dbReference type="Gene3D" id="1.20.1280.50">
    <property type="match status" value="1"/>
</dbReference>
<dbReference type="NCBIfam" id="TIGR01640">
    <property type="entry name" value="F_box_assoc_1"/>
    <property type="match status" value="1"/>
</dbReference>
<dbReference type="Proteomes" id="UP001341840">
    <property type="component" value="Unassembled WGS sequence"/>
</dbReference>
<evidence type="ECO:0000313" key="2">
    <source>
        <dbReference type="EMBL" id="MED6118874.1"/>
    </source>
</evidence>
<dbReference type="SMART" id="SM00256">
    <property type="entry name" value="FBOX"/>
    <property type="match status" value="1"/>
</dbReference>
<dbReference type="InterPro" id="IPR006527">
    <property type="entry name" value="F-box-assoc_dom_typ1"/>
</dbReference>
<name>A0ABU6R4V0_9FABA</name>
<sequence>MSRPRAQTLQLPDDIVEEILLRLPASSLVPLKSVCRSWRTLISSSKFADQHFQRSILVDPEIIVYCSVNNIHRRMEVFPIRSLLENTRVEPTTKVASMNVGKGYVRIVGSCNGLLCLIHVRCVPNTTGAILWNPCTGFTSQPTPEIPGFFAYGGFGYDHTSNSYKLFMTVKVSKHDERTIIYTFTPNNSSWRTIETFDFSLLGHPHNRSHFPIDDDNDVGVFVSGSNTLNWNCQRYGFDILKVDDVISLDLGKESYTILSLPERDPEDNCSMNVELSLLRNCLAVCFEHKRTHWALWIMKEYGVTESWTRLALVPCQVLTPPKYSLHCIKPLYIFEDDVLLAFSPFYNIVLCDLNNPDGTLIPVIEGSEDAISNSFHVYRESLISPSL</sequence>
<comment type="caution">
    <text evidence="2">The sequence shown here is derived from an EMBL/GenBank/DDBJ whole genome shotgun (WGS) entry which is preliminary data.</text>
</comment>
<dbReference type="InterPro" id="IPR017451">
    <property type="entry name" value="F-box-assoc_interact_dom"/>
</dbReference>
<evidence type="ECO:0000313" key="3">
    <source>
        <dbReference type="Proteomes" id="UP001341840"/>
    </source>
</evidence>
<dbReference type="PANTHER" id="PTHR31672">
    <property type="entry name" value="BNACNNG10540D PROTEIN"/>
    <property type="match status" value="1"/>
</dbReference>
<dbReference type="PANTHER" id="PTHR31672:SF13">
    <property type="entry name" value="F-BOX PROTEIN CPR30-LIKE"/>
    <property type="match status" value="1"/>
</dbReference>
<dbReference type="InterPro" id="IPR001810">
    <property type="entry name" value="F-box_dom"/>
</dbReference>
<dbReference type="InterPro" id="IPR050796">
    <property type="entry name" value="SCF_F-box_component"/>
</dbReference>
<protein>
    <recommendedName>
        <fullName evidence="1">F-box domain-containing protein</fullName>
    </recommendedName>
</protein>
<gene>
    <name evidence="2" type="ORF">PIB30_006663</name>
</gene>
<dbReference type="InterPro" id="IPR036047">
    <property type="entry name" value="F-box-like_dom_sf"/>
</dbReference>
<dbReference type="CDD" id="cd22157">
    <property type="entry name" value="F-box_AtFBW1-like"/>
    <property type="match status" value="1"/>
</dbReference>
<dbReference type="Pfam" id="PF00646">
    <property type="entry name" value="F-box"/>
    <property type="match status" value="1"/>
</dbReference>
<accession>A0ABU6R4V0</accession>
<reference evidence="2 3" key="1">
    <citation type="journal article" date="2023" name="Plants (Basel)">
        <title>Bridging the Gap: Combining Genomics and Transcriptomics Approaches to Understand Stylosanthes scabra, an Orphan Legume from the Brazilian Caatinga.</title>
        <authorList>
            <person name="Ferreira-Neto J.R.C."/>
            <person name="da Silva M.D."/>
            <person name="Binneck E."/>
            <person name="de Melo N.F."/>
            <person name="da Silva R.H."/>
            <person name="de Melo A.L.T.M."/>
            <person name="Pandolfi V."/>
            <person name="Bustamante F.O."/>
            <person name="Brasileiro-Vidal A.C."/>
            <person name="Benko-Iseppon A.M."/>
        </authorList>
    </citation>
    <scope>NUCLEOTIDE SEQUENCE [LARGE SCALE GENOMIC DNA]</scope>
    <source>
        <tissue evidence="2">Leaves</tissue>
    </source>
</reference>
<dbReference type="EMBL" id="JASCZI010030222">
    <property type="protein sequence ID" value="MED6118874.1"/>
    <property type="molecule type" value="Genomic_DNA"/>
</dbReference>